<dbReference type="EMBL" id="CAJNNW010032664">
    <property type="protein sequence ID" value="CAE8714670.1"/>
    <property type="molecule type" value="Genomic_DNA"/>
</dbReference>
<organism evidence="1 2">
    <name type="scientific">Polarella glacialis</name>
    <name type="common">Dinoflagellate</name>
    <dbReference type="NCBI Taxonomy" id="89957"/>
    <lineage>
        <taxon>Eukaryota</taxon>
        <taxon>Sar</taxon>
        <taxon>Alveolata</taxon>
        <taxon>Dinophyceae</taxon>
        <taxon>Suessiales</taxon>
        <taxon>Suessiaceae</taxon>
        <taxon>Polarella</taxon>
    </lineage>
</organism>
<reference evidence="1" key="1">
    <citation type="submission" date="2021-02" db="EMBL/GenBank/DDBJ databases">
        <authorList>
            <person name="Dougan E. K."/>
            <person name="Rhodes N."/>
            <person name="Thang M."/>
            <person name="Chan C."/>
        </authorList>
    </citation>
    <scope>NUCLEOTIDE SEQUENCE</scope>
</reference>
<dbReference type="Proteomes" id="UP000626109">
    <property type="component" value="Unassembled WGS sequence"/>
</dbReference>
<accession>A0A813L1W2</accession>
<dbReference type="Gene3D" id="3.40.50.1820">
    <property type="entry name" value="alpha/beta hydrolase"/>
    <property type="match status" value="1"/>
</dbReference>
<comment type="caution">
    <text evidence="1">The sequence shown here is derived from an EMBL/GenBank/DDBJ whole genome shotgun (WGS) entry which is preliminary data.</text>
</comment>
<dbReference type="InterPro" id="IPR029058">
    <property type="entry name" value="AB_hydrolase_fold"/>
</dbReference>
<dbReference type="AlphaFoldDB" id="A0A813L1W2"/>
<name>A0A813L1W2_POLGL</name>
<evidence type="ECO:0000313" key="2">
    <source>
        <dbReference type="Proteomes" id="UP000626109"/>
    </source>
</evidence>
<gene>
    <name evidence="1" type="ORF">PGLA2088_LOCUS38130</name>
</gene>
<protein>
    <submittedName>
        <fullName evidence="1">Uncharacterized protein</fullName>
    </submittedName>
</protein>
<evidence type="ECO:0000313" key="1">
    <source>
        <dbReference type="EMBL" id="CAE8714670.1"/>
    </source>
</evidence>
<sequence>MCFWLKCCKRQVGGVFHPSDRVCPVLLQAKVIRPMVSCLARVLLLPAAVMAATSFQTEYDGIGDLPSSTAKRQTSGWKPDDSSGKYPVYMFLLGTGDIFENDYNAVDYLTSYMACKGFIAAVPDYPNKAFCMRTCRDGECEASLLGMFGMTEPQGKIGQPEKARSVKKALDVLCAMPEADCPLFQATVKEHGCHLDCHLSTIVSLPSCL</sequence>
<proteinExistence type="predicted"/>